<dbReference type="Pfam" id="PF02325">
    <property type="entry name" value="CCB3_YggT"/>
    <property type="match status" value="1"/>
</dbReference>
<organism evidence="3 4">
    <name type="scientific">Marinicrinis sediminis</name>
    <dbReference type="NCBI Taxonomy" id="1652465"/>
    <lineage>
        <taxon>Bacteria</taxon>
        <taxon>Bacillati</taxon>
        <taxon>Bacillota</taxon>
        <taxon>Bacilli</taxon>
        <taxon>Bacillales</taxon>
        <taxon>Paenibacillaceae</taxon>
    </lineage>
</organism>
<reference evidence="4" key="1">
    <citation type="journal article" date="2019" name="Int. J. Syst. Evol. Microbiol.">
        <title>The Global Catalogue of Microorganisms (GCM) 10K type strain sequencing project: providing services to taxonomists for standard genome sequencing and annotation.</title>
        <authorList>
            <consortium name="The Broad Institute Genomics Platform"/>
            <consortium name="The Broad Institute Genome Sequencing Center for Infectious Disease"/>
            <person name="Wu L."/>
            <person name="Ma J."/>
        </authorList>
    </citation>
    <scope>NUCLEOTIDE SEQUENCE [LARGE SCALE GENOMIC DNA]</scope>
    <source>
        <strain evidence="4">KCTC 33676</strain>
    </source>
</reference>
<dbReference type="EMBL" id="JBHUMM010000037">
    <property type="protein sequence ID" value="MFD2672293.1"/>
    <property type="molecule type" value="Genomic_DNA"/>
</dbReference>
<gene>
    <name evidence="3" type="ORF">ACFSUC_12030</name>
</gene>
<proteinExistence type="inferred from homology"/>
<accession>A0ABW5RBA7</accession>
<name>A0ABW5RBA7_9BACL</name>
<protein>
    <submittedName>
        <fullName evidence="3">YggT family protein</fullName>
    </submittedName>
</protein>
<evidence type="ECO:0000313" key="4">
    <source>
        <dbReference type="Proteomes" id="UP001597497"/>
    </source>
</evidence>
<dbReference type="InterPro" id="IPR003425">
    <property type="entry name" value="CCB3/YggT"/>
</dbReference>
<dbReference type="Proteomes" id="UP001597497">
    <property type="component" value="Unassembled WGS sequence"/>
</dbReference>
<comment type="similarity">
    <text evidence="1">Belongs to the YggT family.</text>
</comment>
<feature type="transmembrane region" description="Helical" evidence="2">
    <location>
        <begin position="7"/>
        <end position="28"/>
    </location>
</feature>
<dbReference type="PANTHER" id="PTHR33219:SF14">
    <property type="entry name" value="PROTEIN COFACTOR ASSEMBLY OF COMPLEX C SUBUNIT B CCB3, CHLOROPLASTIC-RELATED"/>
    <property type="match status" value="1"/>
</dbReference>
<keyword evidence="2" id="KW-0812">Transmembrane</keyword>
<feature type="transmembrane region" description="Helical" evidence="2">
    <location>
        <begin position="67"/>
        <end position="87"/>
    </location>
</feature>
<keyword evidence="4" id="KW-1185">Reference proteome</keyword>
<evidence type="ECO:0000256" key="1">
    <source>
        <dbReference type="ARBA" id="ARBA00010894"/>
    </source>
</evidence>
<comment type="caution">
    <text evidence="3">The sequence shown here is derived from an EMBL/GenBank/DDBJ whole genome shotgun (WGS) entry which is preliminary data.</text>
</comment>
<sequence>MTQFNEFLNIVYNIYLYMIIAYILLSWLPNARNSFIGELLGRFVEPYLGFFRRFIPPIGGVLDLSPIIAIFALRFIFIGLMVVLDYIGKIFV</sequence>
<evidence type="ECO:0000256" key="2">
    <source>
        <dbReference type="SAM" id="Phobius"/>
    </source>
</evidence>
<dbReference type="PANTHER" id="PTHR33219">
    <property type="entry name" value="YLMG HOMOLOG PROTEIN 2, CHLOROPLASTIC"/>
    <property type="match status" value="1"/>
</dbReference>
<dbReference type="RefSeq" id="WP_379929842.1">
    <property type="nucleotide sequence ID" value="NZ_JBHUMM010000037.1"/>
</dbReference>
<evidence type="ECO:0000313" key="3">
    <source>
        <dbReference type="EMBL" id="MFD2672293.1"/>
    </source>
</evidence>
<keyword evidence="2" id="KW-0472">Membrane</keyword>
<keyword evidence="2" id="KW-1133">Transmembrane helix</keyword>